<dbReference type="EMBL" id="JAGKQM010000008">
    <property type="protein sequence ID" value="KAH0915937.1"/>
    <property type="molecule type" value="Genomic_DNA"/>
</dbReference>
<comment type="similarity">
    <text evidence="1">Belongs to the ARG7 family.</text>
</comment>
<accession>A0ABQ8CGN3</accession>
<proteinExistence type="inferred from homology"/>
<keyword evidence="2" id="KW-0217">Developmental protein</keyword>
<name>A0ABQ8CGN3_BRANA</name>
<sequence>MVNTKKLLKMAKKWQQRAALHRKRISFQRSSITTSSPATEKGCFVVYTVDKTRFSFPISFLSNSVFQELLKISEEEFGLQAGGPITLPFDSVFLEYLIKLIERQMDGDTEKALLISVSSARCSLHCSLQQQEQQSSTNQQIFHQLKLALRELYKHNLQISFAFQTKIYPLKIMMNPKKLMKMAKKWQQRAALSRKRISFQRSSTTTTTSTAVEKGCFVVYTADNARFAFPLSYLSNPVFQEILKISEEEFGLPSSGPITLPFDSVFLEYLIKLIERRIDGDTERALLMSISSARCSLPCSLQQQQEHLLKLIKMAKKWQQRAALHRRRISFHRSSTSGSRAVEKGCFVVYTADQKRFAFPLRYLSNSVFQELLKISEEEFGLSAGGPITLPFDSVFVEYLIKLVERRMDGDTEKALLVSISSARCSTLHCSLELQEQQLLYFFLKIMINTKKLMKMAKKWQQRAALHRKRISFQRSNAATSSTATEKGCFVVYTADKTRFAFPLSYLSNSVFQELLKISEEEFGLPAGGPITLPFDSVFMDYLIKLVERRMDGDTEKALLMSISSARCSLQCSLKQQEQSNNQQLFVF</sequence>
<dbReference type="PANTHER" id="PTHR31175:SF82">
    <property type="entry name" value="AUXIN-RESPONSIVE PROTEIN SAUR65"/>
    <property type="match status" value="1"/>
</dbReference>
<dbReference type="Proteomes" id="UP000824890">
    <property type="component" value="Unassembled WGS sequence"/>
</dbReference>
<protein>
    <submittedName>
        <fullName evidence="4">Uncharacterized protein</fullName>
    </submittedName>
</protein>
<comment type="caution">
    <text evidence="4">The sequence shown here is derived from an EMBL/GenBank/DDBJ whole genome shotgun (WGS) entry which is preliminary data.</text>
</comment>
<dbReference type="Pfam" id="PF02519">
    <property type="entry name" value="Auxin_inducible"/>
    <property type="match status" value="4"/>
</dbReference>
<gene>
    <name evidence="4" type="ORF">HID58_030383</name>
</gene>
<evidence type="ECO:0000313" key="5">
    <source>
        <dbReference type="Proteomes" id="UP000824890"/>
    </source>
</evidence>
<keyword evidence="3" id="KW-0341">Growth regulation</keyword>
<reference evidence="4 5" key="1">
    <citation type="submission" date="2021-05" db="EMBL/GenBank/DDBJ databases">
        <title>Genome Assembly of Synthetic Allotetraploid Brassica napus Reveals Homoeologous Exchanges between Subgenomes.</title>
        <authorList>
            <person name="Davis J.T."/>
        </authorList>
    </citation>
    <scope>NUCLEOTIDE SEQUENCE [LARGE SCALE GENOMIC DNA]</scope>
    <source>
        <strain evidence="5">cv. Da-Ae</strain>
        <tissue evidence="4">Seedling</tissue>
    </source>
</reference>
<organism evidence="4 5">
    <name type="scientific">Brassica napus</name>
    <name type="common">Rape</name>
    <dbReference type="NCBI Taxonomy" id="3708"/>
    <lineage>
        <taxon>Eukaryota</taxon>
        <taxon>Viridiplantae</taxon>
        <taxon>Streptophyta</taxon>
        <taxon>Embryophyta</taxon>
        <taxon>Tracheophyta</taxon>
        <taxon>Spermatophyta</taxon>
        <taxon>Magnoliopsida</taxon>
        <taxon>eudicotyledons</taxon>
        <taxon>Gunneridae</taxon>
        <taxon>Pentapetalae</taxon>
        <taxon>rosids</taxon>
        <taxon>malvids</taxon>
        <taxon>Brassicales</taxon>
        <taxon>Brassicaceae</taxon>
        <taxon>Brassiceae</taxon>
        <taxon>Brassica</taxon>
    </lineage>
</organism>
<evidence type="ECO:0000256" key="3">
    <source>
        <dbReference type="ARBA" id="ARBA00022604"/>
    </source>
</evidence>
<evidence type="ECO:0000256" key="2">
    <source>
        <dbReference type="ARBA" id="ARBA00022473"/>
    </source>
</evidence>
<evidence type="ECO:0000256" key="1">
    <source>
        <dbReference type="ARBA" id="ARBA00006974"/>
    </source>
</evidence>
<keyword evidence="5" id="KW-1185">Reference proteome</keyword>
<evidence type="ECO:0000313" key="4">
    <source>
        <dbReference type="EMBL" id="KAH0915937.1"/>
    </source>
</evidence>
<dbReference type="InterPro" id="IPR003676">
    <property type="entry name" value="SAUR_fam"/>
</dbReference>
<dbReference type="PANTHER" id="PTHR31175">
    <property type="entry name" value="AUXIN-RESPONSIVE FAMILY PROTEIN"/>
    <property type="match status" value="1"/>
</dbReference>